<organism evidence="1 2">
    <name type="scientific">Penicillium freii</name>
    <dbReference type="NCBI Taxonomy" id="48697"/>
    <lineage>
        <taxon>Eukaryota</taxon>
        <taxon>Fungi</taxon>
        <taxon>Dikarya</taxon>
        <taxon>Ascomycota</taxon>
        <taxon>Pezizomycotina</taxon>
        <taxon>Eurotiomycetes</taxon>
        <taxon>Eurotiomycetidae</taxon>
        <taxon>Eurotiales</taxon>
        <taxon>Aspergillaceae</taxon>
        <taxon>Penicillium</taxon>
    </lineage>
</organism>
<comment type="caution">
    <text evidence="1">The sequence shown here is derived from an EMBL/GenBank/DDBJ whole genome shotgun (WGS) entry which is preliminary data.</text>
</comment>
<dbReference type="Proteomes" id="UP000055045">
    <property type="component" value="Unassembled WGS sequence"/>
</dbReference>
<sequence length="85" mass="10071">MEAKTRRWFLSRIQRLVETVISDIKKGSKLFLAIDFHVNSTVLHHQRIMLYIGQKEIHMHEKESRVYIHQVDNTTRATKGMHQGT</sequence>
<reference evidence="1 2" key="1">
    <citation type="submission" date="2015-10" db="EMBL/GenBank/DDBJ databases">
        <title>Genome sequencing of Penicillium freii.</title>
        <authorList>
            <person name="Nguyen H.D."/>
            <person name="Visagie C.M."/>
            <person name="Seifert K.A."/>
        </authorList>
    </citation>
    <scope>NUCLEOTIDE SEQUENCE [LARGE SCALE GENOMIC DNA]</scope>
    <source>
        <strain evidence="1 2">DAOM 242723</strain>
    </source>
</reference>
<proteinExistence type="predicted"/>
<keyword evidence="2" id="KW-1185">Reference proteome</keyword>
<name>A0A101MKC7_PENFR</name>
<evidence type="ECO:0000313" key="2">
    <source>
        <dbReference type="Proteomes" id="UP000055045"/>
    </source>
</evidence>
<protein>
    <submittedName>
        <fullName evidence="1">Uncharacterized protein</fullName>
    </submittedName>
</protein>
<dbReference type="EMBL" id="LLXE01000109">
    <property type="protein sequence ID" value="KUM62160.1"/>
    <property type="molecule type" value="Genomic_DNA"/>
</dbReference>
<accession>A0A101MKC7</accession>
<gene>
    <name evidence="1" type="ORF">ACN42_g4953</name>
</gene>
<dbReference type="AlphaFoldDB" id="A0A101MKC7"/>
<evidence type="ECO:0000313" key="1">
    <source>
        <dbReference type="EMBL" id="KUM62160.1"/>
    </source>
</evidence>